<evidence type="ECO:0000313" key="2">
    <source>
        <dbReference type="Proteomes" id="UP000187735"/>
    </source>
</evidence>
<dbReference type="KEGG" id="fmr:Fuma_02629"/>
<dbReference type="Proteomes" id="UP000187735">
    <property type="component" value="Chromosome"/>
</dbReference>
<evidence type="ECO:0000313" key="1">
    <source>
        <dbReference type="EMBL" id="APZ93016.1"/>
    </source>
</evidence>
<dbReference type="AlphaFoldDB" id="A0A1P8WG18"/>
<dbReference type="RefSeq" id="WP_077024549.1">
    <property type="nucleotide sequence ID" value="NZ_CP017641.1"/>
</dbReference>
<dbReference type="EMBL" id="CP017641">
    <property type="protein sequence ID" value="APZ93016.1"/>
    <property type="molecule type" value="Genomic_DNA"/>
</dbReference>
<protein>
    <recommendedName>
        <fullName evidence="3">SprT-like family protein</fullName>
    </recommendedName>
</protein>
<proteinExistence type="predicted"/>
<organism evidence="1 2">
    <name type="scientific">Fuerstiella marisgermanici</name>
    <dbReference type="NCBI Taxonomy" id="1891926"/>
    <lineage>
        <taxon>Bacteria</taxon>
        <taxon>Pseudomonadati</taxon>
        <taxon>Planctomycetota</taxon>
        <taxon>Planctomycetia</taxon>
        <taxon>Planctomycetales</taxon>
        <taxon>Planctomycetaceae</taxon>
        <taxon>Fuerstiella</taxon>
    </lineage>
</organism>
<name>A0A1P8WG18_9PLAN</name>
<reference evidence="1 2" key="1">
    <citation type="journal article" date="2016" name="Front. Microbiol.">
        <title>Fuerstia marisgermanicae gen. nov., sp. nov., an Unusual Member of the Phylum Planctomycetes from the German Wadden Sea.</title>
        <authorList>
            <person name="Kohn T."/>
            <person name="Heuer A."/>
            <person name="Jogler M."/>
            <person name="Vollmers J."/>
            <person name="Boedeker C."/>
            <person name="Bunk B."/>
            <person name="Rast P."/>
            <person name="Borchert D."/>
            <person name="Glockner I."/>
            <person name="Freese H.M."/>
            <person name="Klenk H.P."/>
            <person name="Overmann J."/>
            <person name="Kaster A.K."/>
            <person name="Rohde M."/>
            <person name="Wiegand S."/>
            <person name="Jogler C."/>
        </authorList>
    </citation>
    <scope>NUCLEOTIDE SEQUENCE [LARGE SCALE GENOMIC DNA]</scope>
    <source>
        <strain evidence="1 2">NH11</strain>
    </source>
</reference>
<keyword evidence="2" id="KW-1185">Reference proteome</keyword>
<sequence>MSAAKQLEQIVRDRRMEPSRRLRNNQAIVDNVLMTSPHLTDANFESIHPDDVLLLFELYDEYYFEGSLQRTVHPQPISFRLSRRMTRAGGKTTRWSDRSGRKPHRYEIAVSTTLLFQSFQDPERKVTVTGLECDHRLDGLMRIMEHEVVHLIEMLLWDGSSCAQHRFQTIASGLFGHRDHRHDLITPGEVAVTQYGIRPGVRVRFDHEGHLLEGVVNRITKRATVLVVHPSGDRYSDGQRYVKFYVPVSQLESLES</sequence>
<dbReference type="OrthoDB" id="1900587at2"/>
<accession>A0A1P8WG18</accession>
<evidence type="ECO:0008006" key="3">
    <source>
        <dbReference type="Google" id="ProtNLM"/>
    </source>
</evidence>
<gene>
    <name evidence="1" type="ORF">Fuma_02629</name>
</gene>